<dbReference type="Proteomes" id="UP000711614">
    <property type="component" value="Unassembled WGS sequence"/>
</dbReference>
<name>A0ABS4YXB0_9MICC</name>
<dbReference type="SUPFAM" id="SSF46785">
    <property type="entry name" value="Winged helix' DNA-binding domain"/>
    <property type="match status" value="1"/>
</dbReference>
<sequence>MAHKSAVHGHAPLEVLVGRVPIFAGLAPEELQEIAGRVRLRRHVRNEQLYGAGENNPFLMIIHSGQVKIFRITESGHEQLIRVLGEGDFLGDMSFISGAPKDHFATTLETAEICALHHDDLRDYLLRYPSVTYKMLETLSSRLESTERQLSALAGEDADHRLAAYLLELADEHPTAKFPLPIAKKDVASFLGLTPETLSRKLTQFEDAGMIRQHPRRTIELVDVPALHRL</sequence>
<feature type="domain" description="Cyclic nucleotide-binding" evidence="4">
    <location>
        <begin position="22"/>
        <end position="142"/>
    </location>
</feature>
<dbReference type="InterPro" id="IPR036390">
    <property type="entry name" value="WH_DNA-bd_sf"/>
</dbReference>
<dbReference type="PROSITE" id="PS51063">
    <property type="entry name" value="HTH_CRP_2"/>
    <property type="match status" value="1"/>
</dbReference>
<dbReference type="Pfam" id="PF13545">
    <property type="entry name" value="HTH_Crp_2"/>
    <property type="match status" value="1"/>
</dbReference>
<dbReference type="RefSeq" id="WP_209680720.1">
    <property type="nucleotide sequence ID" value="NZ_JAGIOI010000001.1"/>
</dbReference>
<proteinExistence type="predicted"/>
<accession>A0ABS4YXB0</accession>
<dbReference type="SUPFAM" id="SSF51206">
    <property type="entry name" value="cAMP-binding domain-like"/>
    <property type="match status" value="1"/>
</dbReference>
<feature type="domain" description="HTH crp-type" evidence="5">
    <location>
        <begin position="156"/>
        <end position="225"/>
    </location>
</feature>
<evidence type="ECO:0000259" key="5">
    <source>
        <dbReference type="PROSITE" id="PS51063"/>
    </source>
</evidence>
<evidence type="ECO:0000313" key="7">
    <source>
        <dbReference type="Proteomes" id="UP000711614"/>
    </source>
</evidence>
<dbReference type="PROSITE" id="PS50042">
    <property type="entry name" value="CNMP_BINDING_3"/>
    <property type="match status" value="1"/>
</dbReference>
<dbReference type="InterPro" id="IPR018490">
    <property type="entry name" value="cNMP-bd_dom_sf"/>
</dbReference>
<gene>
    <name evidence="6" type="ORF">JOF48_002238</name>
</gene>
<evidence type="ECO:0000256" key="2">
    <source>
        <dbReference type="ARBA" id="ARBA00023125"/>
    </source>
</evidence>
<evidence type="ECO:0000256" key="3">
    <source>
        <dbReference type="ARBA" id="ARBA00023163"/>
    </source>
</evidence>
<dbReference type="InterPro" id="IPR012318">
    <property type="entry name" value="HTH_CRP"/>
</dbReference>
<dbReference type="EMBL" id="JAGIOI010000001">
    <property type="protein sequence ID" value="MBP2413439.1"/>
    <property type="molecule type" value="Genomic_DNA"/>
</dbReference>
<dbReference type="PANTHER" id="PTHR24567">
    <property type="entry name" value="CRP FAMILY TRANSCRIPTIONAL REGULATORY PROTEIN"/>
    <property type="match status" value="1"/>
</dbReference>
<organism evidence="6 7">
    <name type="scientific">Arthrobacter stackebrandtii</name>
    <dbReference type="NCBI Taxonomy" id="272161"/>
    <lineage>
        <taxon>Bacteria</taxon>
        <taxon>Bacillati</taxon>
        <taxon>Actinomycetota</taxon>
        <taxon>Actinomycetes</taxon>
        <taxon>Micrococcales</taxon>
        <taxon>Micrococcaceae</taxon>
        <taxon>Arthrobacter</taxon>
    </lineage>
</organism>
<dbReference type="InterPro" id="IPR014710">
    <property type="entry name" value="RmlC-like_jellyroll"/>
</dbReference>
<keyword evidence="1" id="KW-0805">Transcription regulation</keyword>
<dbReference type="SMART" id="SM00100">
    <property type="entry name" value="cNMP"/>
    <property type="match status" value="1"/>
</dbReference>
<dbReference type="Gene3D" id="1.10.10.10">
    <property type="entry name" value="Winged helix-like DNA-binding domain superfamily/Winged helix DNA-binding domain"/>
    <property type="match status" value="1"/>
</dbReference>
<dbReference type="SMART" id="SM00419">
    <property type="entry name" value="HTH_CRP"/>
    <property type="match status" value="1"/>
</dbReference>
<dbReference type="PRINTS" id="PR00034">
    <property type="entry name" value="HTHCRP"/>
</dbReference>
<protein>
    <submittedName>
        <fullName evidence="6">CRP/FNR family transcriptional regulator</fullName>
    </submittedName>
</protein>
<evidence type="ECO:0000259" key="4">
    <source>
        <dbReference type="PROSITE" id="PS50042"/>
    </source>
</evidence>
<reference evidence="6 7" key="1">
    <citation type="submission" date="2021-03" db="EMBL/GenBank/DDBJ databases">
        <title>Sequencing the genomes of 1000 actinobacteria strains.</title>
        <authorList>
            <person name="Klenk H.-P."/>
        </authorList>
    </citation>
    <scope>NUCLEOTIDE SEQUENCE [LARGE SCALE GENOMIC DNA]</scope>
    <source>
        <strain evidence="6 7">DSM 16005</strain>
    </source>
</reference>
<dbReference type="CDD" id="cd00038">
    <property type="entry name" value="CAP_ED"/>
    <property type="match status" value="1"/>
</dbReference>
<dbReference type="PANTHER" id="PTHR24567:SF28">
    <property type="entry name" value="LISTERIOLYSIN REGULATORY PROTEIN"/>
    <property type="match status" value="1"/>
</dbReference>
<dbReference type="InterPro" id="IPR050397">
    <property type="entry name" value="Env_Response_Regulators"/>
</dbReference>
<dbReference type="InterPro" id="IPR036388">
    <property type="entry name" value="WH-like_DNA-bd_sf"/>
</dbReference>
<dbReference type="InterPro" id="IPR000595">
    <property type="entry name" value="cNMP-bd_dom"/>
</dbReference>
<keyword evidence="7" id="KW-1185">Reference proteome</keyword>
<evidence type="ECO:0000256" key="1">
    <source>
        <dbReference type="ARBA" id="ARBA00023015"/>
    </source>
</evidence>
<dbReference type="Gene3D" id="2.60.120.10">
    <property type="entry name" value="Jelly Rolls"/>
    <property type="match status" value="1"/>
</dbReference>
<evidence type="ECO:0000313" key="6">
    <source>
        <dbReference type="EMBL" id="MBP2413439.1"/>
    </source>
</evidence>
<comment type="caution">
    <text evidence="6">The sequence shown here is derived from an EMBL/GenBank/DDBJ whole genome shotgun (WGS) entry which is preliminary data.</text>
</comment>
<dbReference type="Pfam" id="PF00027">
    <property type="entry name" value="cNMP_binding"/>
    <property type="match status" value="1"/>
</dbReference>
<keyword evidence="2" id="KW-0238">DNA-binding</keyword>
<keyword evidence="3" id="KW-0804">Transcription</keyword>